<feature type="region of interest" description="Disordered" evidence="1">
    <location>
        <begin position="150"/>
        <end position="171"/>
    </location>
</feature>
<keyword evidence="2" id="KW-0812">Transmembrane</keyword>
<dbReference type="Proteomes" id="UP001291623">
    <property type="component" value="Unassembled WGS sequence"/>
</dbReference>
<keyword evidence="2" id="KW-1133">Transmembrane helix</keyword>
<evidence type="ECO:0000313" key="3">
    <source>
        <dbReference type="EMBL" id="KAK4343758.1"/>
    </source>
</evidence>
<reference evidence="3" key="1">
    <citation type="submission" date="2023-12" db="EMBL/GenBank/DDBJ databases">
        <title>Genome assembly of Anisodus tanguticus.</title>
        <authorList>
            <person name="Wang Y.-J."/>
        </authorList>
    </citation>
    <scope>NUCLEOTIDE SEQUENCE</scope>
    <source>
        <strain evidence="3">KB-2021</strain>
        <tissue evidence="3">Leaf</tissue>
    </source>
</reference>
<proteinExistence type="predicted"/>
<keyword evidence="2" id="KW-0472">Membrane</keyword>
<dbReference type="AlphaFoldDB" id="A0AAE1R2M0"/>
<keyword evidence="4" id="KW-1185">Reference proteome</keyword>
<feature type="compositionally biased region" description="Low complexity" evidence="1">
    <location>
        <begin position="156"/>
        <end position="171"/>
    </location>
</feature>
<gene>
    <name evidence="3" type="ORF">RND71_036852</name>
</gene>
<evidence type="ECO:0000256" key="2">
    <source>
        <dbReference type="SAM" id="Phobius"/>
    </source>
</evidence>
<comment type="caution">
    <text evidence="3">The sequence shown here is derived from an EMBL/GenBank/DDBJ whole genome shotgun (WGS) entry which is preliminary data.</text>
</comment>
<protein>
    <submittedName>
        <fullName evidence="3">Uncharacterized protein</fullName>
    </submittedName>
</protein>
<name>A0AAE1R2M0_9SOLA</name>
<accession>A0AAE1R2M0</accession>
<evidence type="ECO:0000313" key="4">
    <source>
        <dbReference type="Proteomes" id="UP001291623"/>
    </source>
</evidence>
<dbReference type="EMBL" id="JAVYJV010000020">
    <property type="protein sequence ID" value="KAK4343758.1"/>
    <property type="molecule type" value="Genomic_DNA"/>
</dbReference>
<feature type="transmembrane region" description="Helical" evidence="2">
    <location>
        <begin position="103"/>
        <end position="123"/>
    </location>
</feature>
<organism evidence="3 4">
    <name type="scientific">Anisodus tanguticus</name>
    <dbReference type="NCBI Taxonomy" id="243964"/>
    <lineage>
        <taxon>Eukaryota</taxon>
        <taxon>Viridiplantae</taxon>
        <taxon>Streptophyta</taxon>
        <taxon>Embryophyta</taxon>
        <taxon>Tracheophyta</taxon>
        <taxon>Spermatophyta</taxon>
        <taxon>Magnoliopsida</taxon>
        <taxon>eudicotyledons</taxon>
        <taxon>Gunneridae</taxon>
        <taxon>Pentapetalae</taxon>
        <taxon>asterids</taxon>
        <taxon>lamiids</taxon>
        <taxon>Solanales</taxon>
        <taxon>Solanaceae</taxon>
        <taxon>Solanoideae</taxon>
        <taxon>Hyoscyameae</taxon>
        <taxon>Anisodus</taxon>
    </lineage>
</organism>
<evidence type="ECO:0000256" key="1">
    <source>
        <dbReference type="SAM" id="MobiDB-lite"/>
    </source>
</evidence>
<sequence>MAKPRILGFYSFKLLPALMTRKGSVTQQLQWRSFRALKNLTRSIGGNRFAIGVKYTPWKFSTDVMPIEQNMSSPPTTESSAIEKYPSHEAGVSRKKRPGSGGIVIMVVGAVMTVIGAAVFIALGTRRSPKQTLNSISSLQSLPISAPQGSLAAQYDSPDSSSSDSPPLISSWQLPPAATMTLKMSKRRSFFKKCKIPICAKLYTVAELQLATSQSR</sequence>